<dbReference type="EMBL" id="BDIP01000362">
    <property type="protein sequence ID" value="GIQ81325.1"/>
    <property type="molecule type" value="Genomic_DNA"/>
</dbReference>
<gene>
    <name evidence="2" type="ORF">KIPB_002267</name>
</gene>
<organism evidence="2 3">
    <name type="scientific">Kipferlia bialata</name>
    <dbReference type="NCBI Taxonomy" id="797122"/>
    <lineage>
        <taxon>Eukaryota</taxon>
        <taxon>Metamonada</taxon>
        <taxon>Carpediemonas-like organisms</taxon>
        <taxon>Kipferlia</taxon>
    </lineage>
</organism>
<feature type="compositionally biased region" description="Polar residues" evidence="1">
    <location>
        <begin position="35"/>
        <end position="44"/>
    </location>
</feature>
<accession>A0A9K3CSF7</accession>
<evidence type="ECO:0000313" key="3">
    <source>
        <dbReference type="Proteomes" id="UP000265618"/>
    </source>
</evidence>
<keyword evidence="3" id="KW-1185">Reference proteome</keyword>
<dbReference type="Proteomes" id="UP000265618">
    <property type="component" value="Unassembled WGS sequence"/>
</dbReference>
<protein>
    <submittedName>
        <fullName evidence="2">Uncharacterized protein</fullName>
    </submittedName>
</protein>
<dbReference type="AlphaFoldDB" id="A0A9K3CSF7"/>
<sequence length="109" mass="12151">MVHTEGDEVVGVDDGNAEVAADADEERERERETEPQMQAPSLSARQIRRIKRSFTEADVLTYAKGEIALGVAAYGRGPGGIFDLSEREYESLKTYIYAGVEVSRRTQRK</sequence>
<evidence type="ECO:0000256" key="1">
    <source>
        <dbReference type="SAM" id="MobiDB-lite"/>
    </source>
</evidence>
<feature type="region of interest" description="Disordered" evidence="1">
    <location>
        <begin position="1"/>
        <end position="44"/>
    </location>
</feature>
<proteinExistence type="predicted"/>
<evidence type="ECO:0000313" key="2">
    <source>
        <dbReference type="EMBL" id="GIQ81325.1"/>
    </source>
</evidence>
<reference evidence="2 3" key="1">
    <citation type="journal article" date="2018" name="PLoS ONE">
        <title>The draft genome of Kipferlia bialata reveals reductive genome evolution in fornicate parasites.</title>
        <authorList>
            <person name="Tanifuji G."/>
            <person name="Takabayashi S."/>
            <person name="Kume K."/>
            <person name="Takagi M."/>
            <person name="Nakayama T."/>
            <person name="Kamikawa R."/>
            <person name="Inagaki Y."/>
            <person name="Hashimoto T."/>
        </authorList>
    </citation>
    <scope>NUCLEOTIDE SEQUENCE [LARGE SCALE GENOMIC DNA]</scope>
    <source>
        <strain evidence="2">NY0173</strain>
    </source>
</reference>
<name>A0A9K3CSF7_9EUKA</name>
<comment type="caution">
    <text evidence="2">The sequence shown here is derived from an EMBL/GenBank/DDBJ whole genome shotgun (WGS) entry which is preliminary data.</text>
</comment>